<dbReference type="Proteomes" id="UP000663877">
    <property type="component" value="Unassembled WGS sequence"/>
</dbReference>
<comment type="caution">
    <text evidence="3">The sequence shown here is derived from an EMBL/GenBank/DDBJ whole genome shotgun (WGS) entry which is preliminary data.</text>
</comment>
<protein>
    <submittedName>
        <fullName evidence="3">Uncharacterized protein</fullName>
    </submittedName>
</protein>
<accession>A0A815LHB9</accession>
<name>A0A815LHB9_9BILA</name>
<evidence type="ECO:0000256" key="1">
    <source>
        <dbReference type="SAM" id="MobiDB-lite"/>
    </source>
</evidence>
<sequence length="41" mass="4378">ITIATTITTPKESINSDAPLHTPNLDKVLDPEKSTRDGLSS</sequence>
<evidence type="ECO:0000313" key="5">
    <source>
        <dbReference type="Proteomes" id="UP000663877"/>
    </source>
</evidence>
<evidence type="ECO:0000313" key="4">
    <source>
        <dbReference type="Proteomes" id="UP000663832"/>
    </source>
</evidence>
<dbReference type="AlphaFoldDB" id="A0A815LHB9"/>
<organism evidence="3 5">
    <name type="scientific">Adineta steineri</name>
    <dbReference type="NCBI Taxonomy" id="433720"/>
    <lineage>
        <taxon>Eukaryota</taxon>
        <taxon>Metazoa</taxon>
        <taxon>Spiralia</taxon>
        <taxon>Gnathifera</taxon>
        <taxon>Rotifera</taxon>
        <taxon>Eurotatoria</taxon>
        <taxon>Bdelloidea</taxon>
        <taxon>Adinetida</taxon>
        <taxon>Adinetidae</taxon>
        <taxon>Adineta</taxon>
    </lineage>
</organism>
<evidence type="ECO:0000313" key="3">
    <source>
        <dbReference type="EMBL" id="CAF1409345.1"/>
    </source>
</evidence>
<feature type="compositionally biased region" description="Basic and acidic residues" evidence="1">
    <location>
        <begin position="27"/>
        <end position="41"/>
    </location>
</feature>
<gene>
    <name evidence="3" type="ORF">BJG266_LOCUS38114</name>
    <name evidence="2" type="ORF">QVE165_LOCUS33739</name>
</gene>
<reference evidence="3" key="1">
    <citation type="submission" date="2021-02" db="EMBL/GenBank/DDBJ databases">
        <authorList>
            <person name="Nowell W R."/>
        </authorList>
    </citation>
    <scope>NUCLEOTIDE SEQUENCE</scope>
</reference>
<evidence type="ECO:0000313" key="2">
    <source>
        <dbReference type="EMBL" id="CAF1346576.1"/>
    </source>
</evidence>
<proteinExistence type="predicted"/>
<feature type="region of interest" description="Disordered" evidence="1">
    <location>
        <begin position="1"/>
        <end position="41"/>
    </location>
</feature>
<feature type="compositionally biased region" description="Polar residues" evidence="1">
    <location>
        <begin position="1"/>
        <end position="16"/>
    </location>
</feature>
<keyword evidence="4" id="KW-1185">Reference proteome</keyword>
<dbReference type="Proteomes" id="UP000663832">
    <property type="component" value="Unassembled WGS sequence"/>
</dbReference>
<dbReference type="EMBL" id="CAJNOM010000312">
    <property type="protein sequence ID" value="CAF1346576.1"/>
    <property type="molecule type" value="Genomic_DNA"/>
</dbReference>
<feature type="non-terminal residue" evidence="3">
    <location>
        <position position="1"/>
    </location>
</feature>
<dbReference type="EMBL" id="CAJNOI010001386">
    <property type="protein sequence ID" value="CAF1409345.1"/>
    <property type="molecule type" value="Genomic_DNA"/>
</dbReference>